<feature type="repeat" description="ANK" evidence="3">
    <location>
        <begin position="444"/>
        <end position="476"/>
    </location>
</feature>
<dbReference type="PROSITE" id="PS50297">
    <property type="entry name" value="ANK_REP_REGION"/>
    <property type="match status" value="5"/>
</dbReference>
<dbReference type="GO" id="GO:0016740">
    <property type="term" value="F:transferase activity"/>
    <property type="evidence" value="ECO:0007669"/>
    <property type="project" value="UniProtKB-KW"/>
</dbReference>
<evidence type="ECO:0000256" key="1">
    <source>
        <dbReference type="ARBA" id="ARBA00022737"/>
    </source>
</evidence>
<dbReference type="eggNOG" id="COG0666">
    <property type="taxonomic scope" value="Bacteria"/>
</dbReference>
<evidence type="ECO:0000256" key="4">
    <source>
        <dbReference type="SAM" id="MobiDB-lite"/>
    </source>
</evidence>
<accession>A0A078KVI0</accession>
<dbReference type="GO" id="GO:0071356">
    <property type="term" value="P:cellular response to tumor necrosis factor"/>
    <property type="evidence" value="ECO:0007669"/>
    <property type="project" value="TreeGrafter"/>
</dbReference>
<dbReference type="GO" id="GO:0051059">
    <property type="term" value="F:NF-kappaB binding"/>
    <property type="evidence" value="ECO:0007669"/>
    <property type="project" value="TreeGrafter"/>
</dbReference>
<proteinExistence type="predicted"/>
<feature type="repeat" description="ANK" evidence="3">
    <location>
        <begin position="544"/>
        <end position="576"/>
    </location>
</feature>
<reference evidence="5 6" key="1">
    <citation type="submission" date="2014-06" db="EMBL/GenBank/DDBJ databases">
        <authorList>
            <person name="Urmite Genomes Urmite Genomes"/>
        </authorList>
    </citation>
    <scope>NUCLEOTIDE SEQUENCE [LARGE SCALE GENOMIC DNA]</scope>
</reference>
<gene>
    <name evidence="5" type="primary">ankX_1</name>
    <name evidence="5" type="ORF">BN59_00042</name>
</gene>
<sequence length="776" mass="84526">MNGSNLLHSQLIVMAQQLGYSSISSKGLCKGFSGMWVQAVCCDGLDTFNQRLQLLEDYAYAPSGYLKADIESARKAVKEGKTLSLKEKALLEIPAFFDGIALYLSPVGQELFGGEHFSQYHETAIAPFLQSEGLKGFGGLKQALRTTNQYNPMQLAEHLKTLSSNRNMRANAAIEFISNNHSVVVRVLGDNQFQLVDTNHLNKMSRNYNSKELAQELNKSFSNTSWRDWFADPKPLVLTTTVFTNGKNPLSLDHLTAGEISYPLARDKADYTVLGTAASSNDVATLKRINFGTIDINQKEGPLGQTALSLAAVHNAKDVASYLLEKGRGLDVNQPAHTPPLMWAILSTNYELATNILNHESFDRSKMNPNPLHLLAEKNESPKSKGQAENSQVLAQNLIEKGFDLNQKDQSGLTPLMLACSNGNMGLAQLFLNKNAELDSLGPNNITALHMAALSGNLDLVQLLVEKGADCNKVNSSNETPLHFAAQGGNLGLVQLLVEKGADCNKVNSSNETPLHFAAQGGNPDLIQWLVANKGLDCNQVNLNNESPLHFAAESGKEGAVKQLIANNADCNIRSKTGETALDLACKYKRSALVPHLLASTKLSDKELHPNSALAGKVRGCSIEAQNEFLKKALQRYIDNRQNDPDYKNYLRLGVHKDHKIAAAKALIDSLNGPKVDLKPHQAALNNGFLSSLYQLYKITHPRPDFQPMKKRTSASNENSANQSNSQPIHSPDLKSIATKTTKGLSKSYGEAVNEHNARQGLTTSSSSALNVSSPH</sequence>
<protein>
    <submittedName>
        <fullName evidence="5">Phosphocholine transferase AnkX</fullName>
    </submittedName>
</protein>
<evidence type="ECO:0000256" key="3">
    <source>
        <dbReference type="PROSITE-ProRule" id="PRU00023"/>
    </source>
</evidence>
<evidence type="ECO:0000313" key="6">
    <source>
        <dbReference type="Proteomes" id="UP000044071"/>
    </source>
</evidence>
<feature type="repeat" description="ANK" evidence="3">
    <location>
        <begin position="510"/>
        <end position="543"/>
    </location>
</feature>
<dbReference type="Proteomes" id="UP000044071">
    <property type="component" value="Unassembled WGS sequence"/>
</dbReference>
<keyword evidence="1" id="KW-0677">Repeat</keyword>
<evidence type="ECO:0000313" key="5">
    <source>
        <dbReference type="EMBL" id="CDZ75784.1"/>
    </source>
</evidence>
<dbReference type="RefSeq" id="WP_043872434.1">
    <property type="nucleotide sequence ID" value="NZ_CCVW01000001.1"/>
</dbReference>
<dbReference type="InterPro" id="IPR051070">
    <property type="entry name" value="NF-kappa-B_inhibitor"/>
</dbReference>
<keyword evidence="5" id="KW-0808">Transferase</keyword>
<dbReference type="EMBL" id="CCSB01000001">
    <property type="protein sequence ID" value="CDZ75784.1"/>
    <property type="molecule type" value="Genomic_DNA"/>
</dbReference>
<dbReference type="AlphaFoldDB" id="A0A078KVI0"/>
<feature type="repeat" description="ANK" evidence="3">
    <location>
        <begin position="303"/>
        <end position="335"/>
    </location>
</feature>
<dbReference type="Pfam" id="PF00023">
    <property type="entry name" value="Ank"/>
    <property type="match status" value="1"/>
</dbReference>
<dbReference type="PANTHER" id="PTHR46680:SF3">
    <property type="entry name" value="NF-KAPPA-B INHIBITOR CACTUS"/>
    <property type="match status" value="1"/>
</dbReference>
<dbReference type="STRING" id="1034943.BN59_00042"/>
<dbReference type="SMART" id="SM00248">
    <property type="entry name" value="ANK"/>
    <property type="match status" value="10"/>
</dbReference>
<dbReference type="PANTHER" id="PTHR46680">
    <property type="entry name" value="NF-KAPPA-B INHIBITOR ALPHA"/>
    <property type="match status" value="1"/>
</dbReference>
<feature type="repeat" description="ANK" evidence="3">
    <location>
        <begin position="477"/>
        <end position="509"/>
    </location>
</feature>
<dbReference type="OrthoDB" id="5649730at2"/>
<feature type="region of interest" description="Disordered" evidence="4">
    <location>
        <begin position="704"/>
        <end position="776"/>
    </location>
</feature>
<dbReference type="GO" id="GO:0005829">
    <property type="term" value="C:cytosol"/>
    <property type="evidence" value="ECO:0007669"/>
    <property type="project" value="TreeGrafter"/>
</dbReference>
<keyword evidence="6" id="KW-1185">Reference proteome</keyword>
<feature type="compositionally biased region" description="Low complexity" evidence="4">
    <location>
        <begin position="765"/>
        <end position="776"/>
    </location>
</feature>
<organism evidence="5 6">
    <name type="scientific">Legionella massiliensis</name>
    <dbReference type="NCBI Taxonomy" id="1034943"/>
    <lineage>
        <taxon>Bacteria</taxon>
        <taxon>Pseudomonadati</taxon>
        <taxon>Pseudomonadota</taxon>
        <taxon>Gammaproteobacteria</taxon>
        <taxon>Legionellales</taxon>
        <taxon>Legionellaceae</taxon>
        <taxon>Legionella</taxon>
    </lineage>
</organism>
<dbReference type="InterPro" id="IPR036770">
    <property type="entry name" value="Ankyrin_rpt-contain_sf"/>
</dbReference>
<dbReference type="SUPFAM" id="SSF48403">
    <property type="entry name" value="Ankyrin repeat"/>
    <property type="match status" value="2"/>
</dbReference>
<dbReference type="PRINTS" id="PR01415">
    <property type="entry name" value="ANKYRIN"/>
</dbReference>
<evidence type="ECO:0000256" key="2">
    <source>
        <dbReference type="ARBA" id="ARBA00023043"/>
    </source>
</evidence>
<keyword evidence="2 3" id="KW-0040">ANK repeat</keyword>
<name>A0A078KVI0_9GAMM</name>
<dbReference type="Pfam" id="PF12796">
    <property type="entry name" value="Ank_2"/>
    <property type="match status" value="3"/>
</dbReference>
<dbReference type="PROSITE" id="PS50088">
    <property type="entry name" value="ANK_REPEAT"/>
    <property type="match status" value="6"/>
</dbReference>
<feature type="repeat" description="ANK" evidence="3">
    <location>
        <begin position="411"/>
        <end position="443"/>
    </location>
</feature>
<dbReference type="Gene3D" id="1.25.40.20">
    <property type="entry name" value="Ankyrin repeat-containing domain"/>
    <property type="match status" value="3"/>
</dbReference>
<feature type="compositionally biased region" description="Low complexity" evidence="4">
    <location>
        <begin position="714"/>
        <end position="727"/>
    </location>
</feature>
<dbReference type="InterPro" id="IPR002110">
    <property type="entry name" value="Ankyrin_rpt"/>
</dbReference>